<protein>
    <submittedName>
        <fullName evidence="2">Phenylacetate-CoA oxygenase, PaaJ subunit</fullName>
    </submittedName>
</protein>
<dbReference type="EMBL" id="FODV01000038">
    <property type="protein sequence ID" value="SEP30070.1"/>
    <property type="molecule type" value="Genomic_DNA"/>
</dbReference>
<dbReference type="OrthoDB" id="371709at2157"/>
<gene>
    <name evidence="2" type="ORF">SAMN04487948_13811</name>
</gene>
<feature type="domain" description="MIP18 family-like" evidence="1">
    <location>
        <begin position="41"/>
        <end position="110"/>
    </location>
</feature>
<evidence type="ECO:0000313" key="3">
    <source>
        <dbReference type="Proteomes" id="UP000199126"/>
    </source>
</evidence>
<sequence>MSSDHSELEDGHTPCAYTDYSEGSAVEELPATGEDADGVEASIWDVLYDIEDPEMPISIVDLGLIYGVDVTDGTATVDMTLTYTGCPARDMLTEQIKRAVADVDGVESVDLRMVWSPGWSIEMVTEQGKEDLRDFGLSI</sequence>
<evidence type="ECO:0000313" key="2">
    <source>
        <dbReference type="EMBL" id="SEP30070.1"/>
    </source>
</evidence>
<dbReference type="NCBIfam" id="NF041868">
    <property type="entry name" value="paad_haloarch"/>
    <property type="match status" value="1"/>
</dbReference>
<reference evidence="3" key="1">
    <citation type="submission" date="2016-10" db="EMBL/GenBank/DDBJ databases">
        <authorList>
            <person name="Varghese N."/>
            <person name="Submissions S."/>
        </authorList>
    </citation>
    <scope>NUCLEOTIDE SEQUENCE [LARGE SCALE GENOMIC DNA]</scope>
    <source>
        <strain evidence="3">CGMCC 1.10121</strain>
    </source>
</reference>
<accession>A0A1H8WQV6</accession>
<name>A0A1H8WQV6_9EURY</name>
<dbReference type="Pfam" id="PF01883">
    <property type="entry name" value="FeS_assembly_P"/>
    <property type="match status" value="1"/>
</dbReference>
<dbReference type="PANTHER" id="PTHR42831:SF1">
    <property type="entry name" value="FE-S PROTEIN MATURATION AUXILIARY FACTOR YITW"/>
    <property type="match status" value="1"/>
</dbReference>
<dbReference type="PANTHER" id="PTHR42831">
    <property type="entry name" value="FE-S PROTEIN MATURATION AUXILIARY FACTOR YITW"/>
    <property type="match status" value="1"/>
</dbReference>
<dbReference type="InterPro" id="IPR034904">
    <property type="entry name" value="FSCA_dom_sf"/>
</dbReference>
<dbReference type="Gene3D" id="3.30.300.130">
    <property type="entry name" value="Fe-S cluster assembly (FSCA)"/>
    <property type="match status" value="1"/>
</dbReference>
<dbReference type="InterPro" id="IPR052339">
    <property type="entry name" value="Fe-S_Maturation_MIP18"/>
</dbReference>
<dbReference type="AlphaFoldDB" id="A0A1H8WQV6"/>
<dbReference type="InterPro" id="IPR002744">
    <property type="entry name" value="MIP18-like"/>
</dbReference>
<organism evidence="2 3">
    <name type="scientific">Halogranum amylolyticum</name>
    <dbReference type="NCBI Taxonomy" id="660520"/>
    <lineage>
        <taxon>Archaea</taxon>
        <taxon>Methanobacteriati</taxon>
        <taxon>Methanobacteriota</taxon>
        <taxon>Stenosarchaea group</taxon>
        <taxon>Halobacteria</taxon>
        <taxon>Halobacteriales</taxon>
        <taxon>Haloferacaceae</taxon>
    </lineage>
</organism>
<dbReference type="SUPFAM" id="SSF117916">
    <property type="entry name" value="Fe-S cluster assembly (FSCA) domain-like"/>
    <property type="match status" value="1"/>
</dbReference>
<keyword evidence="3" id="KW-1185">Reference proteome</keyword>
<dbReference type="RefSeq" id="WP_089828043.1">
    <property type="nucleotide sequence ID" value="NZ_FODV01000038.1"/>
</dbReference>
<dbReference type="Proteomes" id="UP000199126">
    <property type="component" value="Unassembled WGS sequence"/>
</dbReference>
<evidence type="ECO:0000259" key="1">
    <source>
        <dbReference type="Pfam" id="PF01883"/>
    </source>
</evidence>
<proteinExistence type="predicted"/>